<protein>
    <submittedName>
        <fullName evidence="1">Uncharacterized protein</fullName>
    </submittedName>
</protein>
<evidence type="ECO:0000313" key="2">
    <source>
        <dbReference type="Proteomes" id="UP001164746"/>
    </source>
</evidence>
<feature type="non-terminal residue" evidence="1">
    <location>
        <position position="242"/>
    </location>
</feature>
<keyword evidence="2" id="KW-1185">Reference proteome</keyword>
<dbReference type="Proteomes" id="UP001164746">
    <property type="component" value="Chromosome 10"/>
</dbReference>
<reference evidence="1" key="1">
    <citation type="submission" date="2022-11" db="EMBL/GenBank/DDBJ databases">
        <title>Centuries of genome instability and evolution in soft-shell clam transmissible cancer (bioRxiv).</title>
        <authorList>
            <person name="Hart S.F.M."/>
            <person name="Yonemitsu M.A."/>
            <person name="Giersch R.M."/>
            <person name="Beal B.F."/>
            <person name="Arriagada G."/>
            <person name="Davis B.W."/>
            <person name="Ostrander E.A."/>
            <person name="Goff S.P."/>
            <person name="Metzger M.J."/>
        </authorList>
    </citation>
    <scope>NUCLEOTIDE SEQUENCE</scope>
    <source>
        <strain evidence="1">MELC-2E11</strain>
        <tissue evidence="1">Siphon/mantle</tissue>
    </source>
</reference>
<name>A0ABY7F8V9_MYAAR</name>
<evidence type="ECO:0000313" key="1">
    <source>
        <dbReference type="EMBL" id="WAR17604.1"/>
    </source>
</evidence>
<sequence length="242" mass="27378">DIKRDMDIEDETGKKLNAKLAGISSDQLIIALEPEAAAIYCRFLAAEKSENAGSLSTFKTGSKVLVIDSGGKESIDEFRRSNMEDYLYLIRDFEVKKRNIDPTKSDKPVVFRISAMLPKLVKKIKGKKIPEVIMDSSFGTTVSVQGDKLKVDMSVVMLLFKTQVDKIVQHVSNLIEQPTIGDIEAIVLTLYNTNVVGKYQKLKRFFFICIDILQPRGYSGYKLFTPIDDWDLSGNFEYFRPL</sequence>
<dbReference type="PANTHER" id="PTHR14187">
    <property type="entry name" value="ALPHA KINASE/ELONGATION FACTOR 2 KINASE"/>
    <property type="match status" value="1"/>
</dbReference>
<proteinExistence type="predicted"/>
<organism evidence="1 2">
    <name type="scientific">Mya arenaria</name>
    <name type="common">Soft-shell clam</name>
    <dbReference type="NCBI Taxonomy" id="6604"/>
    <lineage>
        <taxon>Eukaryota</taxon>
        <taxon>Metazoa</taxon>
        <taxon>Spiralia</taxon>
        <taxon>Lophotrochozoa</taxon>
        <taxon>Mollusca</taxon>
        <taxon>Bivalvia</taxon>
        <taxon>Autobranchia</taxon>
        <taxon>Heteroconchia</taxon>
        <taxon>Euheterodonta</taxon>
        <taxon>Imparidentia</taxon>
        <taxon>Neoheterodontei</taxon>
        <taxon>Myida</taxon>
        <taxon>Myoidea</taxon>
        <taxon>Myidae</taxon>
        <taxon>Mya</taxon>
    </lineage>
</organism>
<dbReference type="PANTHER" id="PTHR14187:SF5">
    <property type="entry name" value="HEAT SHOCK 70 KDA PROTEIN 12A"/>
    <property type="match status" value="1"/>
</dbReference>
<dbReference type="EMBL" id="CP111021">
    <property type="protein sequence ID" value="WAR17604.1"/>
    <property type="molecule type" value="Genomic_DNA"/>
</dbReference>
<gene>
    <name evidence="1" type="ORF">MAR_032198</name>
</gene>
<accession>A0ABY7F8V9</accession>